<dbReference type="AlphaFoldDB" id="A0A9D9HZQ6"/>
<feature type="signal peptide" evidence="1">
    <location>
        <begin position="1"/>
        <end position="26"/>
    </location>
</feature>
<evidence type="ECO:0000313" key="4">
    <source>
        <dbReference type="Proteomes" id="UP000823618"/>
    </source>
</evidence>
<dbReference type="SMART" id="SM00635">
    <property type="entry name" value="BID_2"/>
    <property type="match status" value="2"/>
</dbReference>
<proteinExistence type="predicted"/>
<feature type="domain" description="BIG2" evidence="2">
    <location>
        <begin position="102"/>
        <end position="189"/>
    </location>
</feature>
<dbReference type="EMBL" id="JADIML010000153">
    <property type="protein sequence ID" value="MBO8463394.1"/>
    <property type="molecule type" value="Genomic_DNA"/>
</dbReference>
<reference evidence="3" key="1">
    <citation type="submission" date="2020-10" db="EMBL/GenBank/DDBJ databases">
        <authorList>
            <person name="Gilroy R."/>
        </authorList>
    </citation>
    <scope>NUCLEOTIDE SEQUENCE</scope>
    <source>
        <strain evidence="3">E3-2379</strain>
    </source>
</reference>
<feature type="domain" description="BIG2" evidence="2">
    <location>
        <begin position="26"/>
        <end position="100"/>
    </location>
</feature>
<evidence type="ECO:0000256" key="1">
    <source>
        <dbReference type="SAM" id="SignalP"/>
    </source>
</evidence>
<reference evidence="3" key="2">
    <citation type="journal article" date="2021" name="PeerJ">
        <title>Extensive microbial diversity within the chicken gut microbiome revealed by metagenomics and culture.</title>
        <authorList>
            <person name="Gilroy R."/>
            <person name="Ravi A."/>
            <person name="Getino M."/>
            <person name="Pursley I."/>
            <person name="Horton D.L."/>
            <person name="Alikhan N.F."/>
            <person name="Baker D."/>
            <person name="Gharbi K."/>
            <person name="Hall N."/>
            <person name="Watson M."/>
            <person name="Adriaenssens E.M."/>
            <person name="Foster-Nyarko E."/>
            <person name="Jarju S."/>
            <person name="Secka A."/>
            <person name="Antonio M."/>
            <person name="Oren A."/>
            <person name="Chaudhuri R.R."/>
            <person name="La Ragione R."/>
            <person name="Hildebrand F."/>
            <person name="Pallen M.J."/>
        </authorList>
    </citation>
    <scope>NUCLEOTIDE SEQUENCE</scope>
    <source>
        <strain evidence="3">E3-2379</strain>
    </source>
</reference>
<dbReference type="SUPFAM" id="SSF49373">
    <property type="entry name" value="Invasin/intimin cell-adhesion fragments"/>
    <property type="match status" value="2"/>
</dbReference>
<keyword evidence="1" id="KW-0732">Signal</keyword>
<dbReference type="InterPro" id="IPR003343">
    <property type="entry name" value="Big_2"/>
</dbReference>
<gene>
    <name evidence="3" type="ORF">IAC13_05615</name>
</gene>
<sequence length="904" mass="98432">MKKYGKKALALGLVVGMAVFSFPVSATTKPTLSNKTKTIAVGDTTTLTVQNKAKKATYKWISSNKRVATVTQKGSVKGKKAGTTTITCVVTRGKETIPLKATIKVLELKNAGSKIIVAGEKSQLAVNPYKGATYQWRSDNRKVATVDKNGVVTGQKVGTTKVRCIVESKKKSYIVEYTIKVNTKKTVTTQQQLNEALKNKKLTSITISTKKKTDFTILDGTYKNVDLFVNAPNADVQNYGVFKSVSIQSIKPDTWHEYAKGNTITVQAKNAHLVVEEIGSVNKIEIPTKDAQVELEINGTVKQMVGTEKSELILTNNGTVEKVVVKAVSNLQVKGTSEQAVPIEIGKKAEGTKIDSAIPLHVTTPVKAEITLQKGAEGSSIEVTKEVGVTVSNQTDTKVTVKTPTGEKEIEVGQTITTNQEVTEDKNDNVNSGVIGNITGSSSTGTVNDQYEIADWTVEKDTLFIGEKMELIFLIKKNGAFIKEDDIDLEKIKVESNENVKVIDYGSNGEKVGVLIKAMKEGEGVLMVSYGNSIAKTFKFQIKQSESTEPIETMELSELQNAIYSCEENGTYELTKYVTIPSNEILTIPENKTLVIADNGNITVEKDGKIKNEGNIETKSNTIQTFAVKERKSSVPKLTINSSGNIYVVSGSSIQLEQLEDISENSDNSIICYPGGEIFIGDRKYVGYEDTALIRFSEEDLEEMNSNSMIGFGRNGDGEVSLFITKEAIISEKAEEGEVDCNFILKGEENGKQSGKLTLPSLDVINLQVGSIHAESGSTLIVGGKTYFAPTGVEESVFTVTEGSVYHNSKGITIYSRGNEEGLIFWVCGEITINEALSEENVFCMKRGAYINGEFGSISGTLTLNLTSDEEEVKVAKNFIVGKENYHSVYVGEQNNPSNWILKD</sequence>
<name>A0A9D9HZQ6_9FIRM</name>
<dbReference type="InterPro" id="IPR008964">
    <property type="entry name" value="Invasin/intimin_cell_adhesion"/>
</dbReference>
<evidence type="ECO:0000259" key="2">
    <source>
        <dbReference type="SMART" id="SM00635"/>
    </source>
</evidence>
<feature type="chain" id="PRO_5039162269" evidence="1">
    <location>
        <begin position="27"/>
        <end position="904"/>
    </location>
</feature>
<dbReference type="Proteomes" id="UP000823618">
    <property type="component" value="Unassembled WGS sequence"/>
</dbReference>
<accession>A0A9D9HZQ6</accession>
<evidence type="ECO:0000313" key="3">
    <source>
        <dbReference type="EMBL" id="MBO8463394.1"/>
    </source>
</evidence>
<comment type="caution">
    <text evidence="3">The sequence shown here is derived from an EMBL/GenBank/DDBJ whole genome shotgun (WGS) entry which is preliminary data.</text>
</comment>
<organism evidence="3 4">
    <name type="scientific">Candidatus Scybalomonas excrementavium</name>
    <dbReference type="NCBI Taxonomy" id="2840943"/>
    <lineage>
        <taxon>Bacteria</taxon>
        <taxon>Bacillati</taxon>
        <taxon>Bacillota</taxon>
        <taxon>Clostridia</taxon>
        <taxon>Lachnospirales</taxon>
        <taxon>Lachnospiraceae</taxon>
        <taxon>Lachnospiraceae incertae sedis</taxon>
        <taxon>Candidatus Scybalomonas</taxon>
    </lineage>
</organism>
<protein>
    <submittedName>
        <fullName evidence="3">Ig-like domain-containing protein</fullName>
    </submittedName>
</protein>
<dbReference type="Gene3D" id="2.60.40.1080">
    <property type="match status" value="2"/>
</dbReference>
<dbReference type="Pfam" id="PF02368">
    <property type="entry name" value="Big_2"/>
    <property type="match status" value="2"/>
</dbReference>